<dbReference type="Proteomes" id="UP000749311">
    <property type="component" value="Unassembled WGS sequence"/>
</dbReference>
<protein>
    <recommendedName>
        <fullName evidence="4">DNA-binding protein</fullName>
    </recommendedName>
</protein>
<evidence type="ECO:0008006" key="4">
    <source>
        <dbReference type="Google" id="ProtNLM"/>
    </source>
</evidence>
<evidence type="ECO:0000313" key="2">
    <source>
        <dbReference type="EMBL" id="NIH57556.1"/>
    </source>
</evidence>
<keyword evidence="3" id="KW-1185">Reference proteome</keyword>
<accession>A0ABX0SHX1</accession>
<dbReference type="RefSeq" id="WP_167167458.1">
    <property type="nucleotide sequence ID" value="NZ_BAAAOO010000007.1"/>
</dbReference>
<comment type="caution">
    <text evidence="2">The sequence shown here is derived from an EMBL/GenBank/DDBJ whole genome shotgun (WGS) entry which is preliminary data.</text>
</comment>
<reference evidence="2 3" key="1">
    <citation type="submission" date="2020-02" db="EMBL/GenBank/DDBJ databases">
        <title>Sequencing the genomes of 1000 actinobacteria strains.</title>
        <authorList>
            <person name="Klenk H.-P."/>
        </authorList>
    </citation>
    <scope>NUCLEOTIDE SEQUENCE [LARGE SCALE GENOMIC DNA]</scope>
    <source>
        <strain evidence="2 3">DSM 19609</strain>
    </source>
</reference>
<evidence type="ECO:0000313" key="3">
    <source>
        <dbReference type="Proteomes" id="UP000749311"/>
    </source>
</evidence>
<dbReference type="EMBL" id="JAAMOZ010000001">
    <property type="protein sequence ID" value="NIH57556.1"/>
    <property type="molecule type" value="Genomic_DNA"/>
</dbReference>
<organism evidence="2 3">
    <name type="scientific">Brooklawnia cerclae</name>
    <dbReference type="NCBI Taxonomy" id="349934"/>
    <lineage>
        <taxon>Bacteria</taxon>
        <taxon>Bacillati</taxon>
        <taxon>Actinomycetota</taxon>
        <taxon>Actinomycetes</taxon>
        <taxon>Propionibacteriales</taxon>
        <taxon>Propionibacteriaceae</taxon>
        <taxon>Brooklawnia</taxon>
    </lineage>
</organism>
<proteinExistence type="predicted"/>
<feature type="compositionally biased region" description="Polar residues" evidence="1">
    <location>
        <begin position="1"/>
        <end position="17"/>
    </location>
</feature>
<sequence>MTHTMTADTTDRVTSGSEIPDTPDPDATTWVDARPFRALVCQLVSDTGLPWRVLALIAGVSPATVRALVASGTDQRLRRLGIADAWRLYRLDQQLIDGLRKEPAPCDELRPLLWALGLCGCQPHDLARFVGADVPTVRSLMAGGSGWCSRLTLIRAIAACHAWGIDPTALPRRPTARRRPVADGQRAA</sequence>
<evidence type="ECO:0000256" key="1">
    <source>
        <dbReference type="SAM" id="MobiDB-lite"/>
    </source>
</evidence>
<name>A0ABX0SHX1_9ACTN</name>
<feature type="region of interest" description="Disordered" evidence="1">
    <location>
        <begin position="1"/>
        <end position="28"/>
    </location>
</feature>
<gene>
    <name evidence="2" type="ORF">FB473_002201</name>
</gene>